<evidence type="ECO:0000313" key="11">
    <source>
        <dbReference type="Proteomes" id="UP000245956"/>
    </source>
</evidence>
<keyword evidence="7" id="KW-0137">Centromere</keyword>
<evidence type="ECO:0000256" key="5">
    <source>
        <dbReference type="ARBA" id="ARBA00023054"/>
    </source>
</evidence>
<comment type="similarity">
    <text evidence="3">Belongs to the CENP-K/MCM22 family.</text>
</comment>
<evidence type="ECO:0000256" key="4">
    <source>
        <dbReference type="ARBA" id="ARBA00022454"/>
    </source>
</evidence>
<dbReference type="EMBL" id="LCWV01000026">
    <property type="protein sequence ID" value="PWI66233.1"/>
    <property type="molecule type" value="Genomic_DNA"/>
</dbReference>
<organism evidence="10 11">
    <name type="scientific">Purpureocillium lilacinum</name>
    <name type="common">Paecilomyces lilacinus</name>
    <dbReference type="NCBI Taxonomy" id="33203"/>
    <lineage>
        <taxon>Eukaryota</taxon>
        <taxon>Fungi</taxon>
        <taxon>Dikarya</taxon>
        <taxon>Ascomycota</taxon>
        <taxon>Pezizomycotina</taxon>
        <taxon>Sordariomycetes</taxon>
        <taxon>Hypocreomycetidae</taxon>
        <taxon>Hypocreales</taxon>
        <taxon>Ophiocordycipitaceae</taxon>
        <taxon>Purpureocillium</taxon>
    </lineage>
</organism>
<evidence type="ECO:0000256" key="6">
    <source>
        <dbReference type="ARBA" id="ARBA00023242"/>
    </source>
</evidence>
<evidence type="ECO:0000256" key="7">
    <source>
        <dbReference type="ARBA" id="ARBA00023328"/>
    </source>
</evidence>
<accession>A0A2U3DVF5</accession>
<dbReference type="GO" id="GO:0005634">
    <property type="term" value="C:nucleus"/>
    <property type="evidence" value="ECO:0007669"/>
    <property type="project" value="UniProtKB-SubCell"/>
</dbReference>
<dbReference type="InterPro" id="IPR020993">
    <property type="entry name" value="Centromere_CenpK"/>
</dbReference>
<evidence type="ECO:0000313" key="10">
    <source>
        <dbReference type="EMBL" id="PWI66233.1"/>
    </source>
</evidence>
<comment type="caution">
    <text evidence="10">The sequence shown here is derived from an EMBL/GenBank/DDBJ whole genome shotgun (WGS) entry which is preliminary data.</text>
</comment>
<proteinExistence type="inferred from homology"/>
<dbReference type="PANTHER" id="PTHR14401">
    <property type="entry name" value="CENTROMERE PROTEIN K"/>
    <property type="match status" value="1"/>
</dbReference>
<dbReference type="GO" id="GO:0051382">
    <property type="term" value="P:kinetochore assembly"/>
    <property type="evidence" value="ECO:0007669"/>
    <property type="project" value="InterPro"/>
</dbReference>
<evidence type="ECO:0000256" key="9">
    <source>
        <dbReference type="SAM" id="MobiDB-lite"/>
    </source>
</evidence>
<dbReference type="Proteomes" id="UP000245956">
    <property type="component" value="Unassembled WGS sequence"/>
</dbReference>
<gene>
    <name evidence="10" type="ORF">PCL_05198</name>
</gene>
<keyword evidence="4" id="KW-0158">Chromosome</keyword>
<evidence type="ECO:0008006" key="12">
    <source>
        <dbReference type="Google" id="ProtNLM"/>
    </source>
</evidence>
<sequence length="387" mass="41736">MQLAARMEASKQANDKQHGAWTCPSAGRDEGLPLPSARALLADSLSVGHRGLPLAAYTKRAMDGRARSAEAQDYAASLEYTLKELQRKVKEHETTLNKHDDTALLSPHAQASVLKSALEEVTNSEPFLPSPGSVLPALVALRKTHRTIVESKAYLAVQGSETDRVRKQLETNRAGLRDQQLLTGALEARIQTLRHEIDSGAAGRPEDGAKKRMAELEAKKRRCDAGTKKLMKSLLGFIDNRLAAMLAAEELGGPVVGDLMDIDSDDLAAGFNAAGKLKRVKEGAKANEDKRQRRIDDIWGAGGGDGDGTTAAGGEDEVTAAGREMRALTEELLNALAEAKGDNSASYVQLGRESAAARFLVRSRVAQFHPKDATKLRLVDFGRELED</sequence>
<feature type="compositionally biased region" description="Basic and acidic residues" evidence="9">
    <location>
        <begin position="282"/>
        <end position="297"/>
    </location>
</feature>
<keyword evidence="6" id="KW-0539">Nucleus</keyword>
<dbReference type="PANTHER" id="PTHR14401:SF6">
    <property type="entry name" value="CENTROMERE PROTEIN K"/>
    <property type="match status" value="1"/>
</dbReference>
<reference evidence="10 11" key="1">
    <citation type="journal article" date="2016" name="Front. Microbiol.">
        <title>Genome and transcriptome sequences reveal the specific parasitism of the nematophagous Purpureocillium lilacinum 36-1.</title>
        <authorList>
            <person name="Xie J."/>
            <person name="Li S."/>
            <person name="Mo C."/>
            <person name="Xiao X."/>
            <person name="Peng D."/>
            <person name="Wang G."/>
            <person name="Xiao Y."/>
        </authorList>
    </citation>
    <scope>NUCLEOTIDE SEQUENCE [LARGE SCALE GENOMIC DNA]</scope>
    <source>
        <strain evidence="10 11">36-1</strain>
    </source>
</reference>
<evidence type="ECO:0000256" key="8">
    <source>
        <dbReference type="SAM" id="Coils"/>
    </source>
</evidence>
<dbReference type="GO" id="GO:0000070">
    <property type="term" value="P:mitotic sister chromatid segregation"/>
    <property type="evidence" value="ECO:0007669"/>
    <property type="project" value="TreeGrafter"/>
</dbReference>
<feature type="region of interest" description="Disordered" evidence="9">
    <location>
        <begin position="282"/>
        <end position="311"/>
    </location>
</feature>
<name>A0A2U3DVF5_PURLI</name>
<feature type="region of interest" description="Disordered" evidence="9">
    <location>
        <begin position="1"/>
        <end position="27"/>
    </location>
</feature>
<comment type="subcellular location">
    <subcellularLocation>
        <location evidence="2">Chromosome</location>
        <location evidence="2">Centromere</location>
    </subcellularLocation>
    <subcellularLocation>
        <location evidence="1">Nucleus</location>
    </subcellularLocation>
</comment>
<evidence type="ECO:0000256" key="3">
    <source>
        <dbReference type="ARBA" id="ARBA00005795"/>
    </source>
</evidence>
<evidence type="ECO:0000256" key="1">
    <source>
        <dbReference type="ARBA" id="ARBA00004123"/>
    </source>
</evidence>
<keyword evidence="5 8" id="KW-0175">Coiled coil</keyword>
<dbReference type="GO" id="GO:0000775">
    <property type="term" value="C:chromosome, centromeric region"/>
    <property type="evidence" value="ECO:0007669"/>
    <property type="project" value="UniProtKB-SubCell"/>
</dbReference>
<protein>
    <recommendedName>
        <fullName evidence="12">Centromere protein Cenp-K</fullName>
    </recommendedName>
</protein>
<dbReference type="AlphaFoldDB" id="A0A2U3DVF5"/>
<evidence type="ECO:0000256" key="2">
    <source>
        <dbReference type="ARBA" id="ARBA00004584"/>
    </source>
</evidence>
<feature type="coiled-coil region" evidence="8">
    <location>
        <begin position="68"/>
        <end position="102"/>
    </location>
</feature>